<evidence type="ECO:0000313" key="2">
    <source>
        <dbReference type="EMBL" id="AWW00174.1"/>
    </source>
</evidence>
<dbReference type="InterPro" id="IPR043998">
    <property type="entry name" value="Put_Metallopep"/>
</dbReference>
<dbReference type="AlphaFoldDB" id="A0A2Z4GH86"/>
<evidence type="ECO:0000259" key="1">
    <source>
        <dbReference type="Pfam" id="PF18894"/>
    </source>
</evidence>
<keyword evidence="3" id="KW-1185">Reference proteome</keyword>
<gene>
    <name evidence="2" type="ORF">DJ013_19165</name>
</gene>
<dbReference type="OrthoDB" id="5295861at2"/>
<feature type="domain" description="Putative phage metallopeptidase" evidence="1">
    <location>
        <begin position="62"/>
        <end position="119"/>
    </location>
</feature>
<dbReference type="RefSeq" id="WP_111373541.1">
    <property type="nucleotide sequence ID" value="NZ_CP029480.1"/>
</dbReference>
<name>A0A2Z4GH86_9BACT</name>
<evidence type="ECO:0000313" key="3">
    <source>
        <dbReference type="Proteomes" id="UP000249873"/>
    </source>
</evidence>
<dbReference type="EMBL" id="CP029480">
    <property type="protein sequence ID" value="AWW00174.1"/>
    <property type="molecule type" value="Genomic_DNA"/>
</dbReference>
<organism evidence="2 3">
    <name type="scientific">Arcticibacterium luteifluviistationis</name>
    <dbReference type="NCBI Taxonomy" id="1784714"/>
    <lineage>
        <taxon>Bacteria</taxon>
        <taxon>Pseudomonadati</taxon>
        <taxon>Bacteroidota</taxon>
        <taxon>Cytophagia</taxon>
        <taxon>Cytophagales</taxon>
        <taxon>Leadbetterellaceae</taxon>
        <taxon>Arcticibacterium</taxon>
    </lineage>
</organism>
<dbReference type="Proteomes" id="UP000249873">
    <property type="component" value="Chromosome"/>
</dbReference>
<proteinExistence type="predicted"/>
<sequence length="179" mass="20631">MKRALAFFLLLASLGCEKEDLVFEYRINDSLKIYVNNFYEEADKRGLNLQEENLIVDFVDSLDEDLCGQCERPGGKDEQQRKVLISITSACWDQEPQQNREALVFHELGHCLLNREHKEILFSSGAPKSIMTRVLDGPYQPCEYVINDNGSACNKTVRRQYYIDELFNENIATVPSWAN</sequence>
<reference evidence="2 3" key="1">
    <citation type="submission" date="2018-05" db="EMBL/GenBank/DDBJ databases">
        <title>Complete genome sequence of Arcticibacterium luteifluviistationis SM1504T, a cytophagaceae bacterium isolated from Arctic surface seawater.</title>
        <authorList>
            <person name="Li Y."/>
            <person name="Qin Q.-L."/>
        </authorList>
    </citation>
    <scope>NUCLEOTIDE SEQUENCE [LARGE SCALE GENOMIC DNA]</scope>
    <source>
        <strain evidence="2 3">SM1504</strain>
    </source>
</reference>
<dbReference type="Pfam" id="PF18894">
    <property type="entry name" value="PhageMetallopep"/>
    <property type="match status" value="1"/>
</dbReference>
<protein>
    <recommendedName>
        <fullName evidence="1">Putative phage metallopeptidase domain-containing protein</fullName>
    </recommendedName>
</protein>
<dbReference type="PROSITE" id="PS51257">
    <property type="entry name" value="PROKAR_LIPOPROTEIN"/>
    <property type="match status" value="1"/>
</dbReference>
<dbReference type="KEGG" id="als:DJ013_19165"/>
<accession>A0A2Z4GH86</accession>